<dbReference type="RefSeq" id="WP_279247724.1">
    <property type="nucleotide sequence ID" value="NZ_SHNO01000001.1"/>
</dbReference>
<evidence type="ECO:0000313" key="1">
    <source>
        <dbReference type="EMBL" id="MCX2975966.1"/>
    </source>
</evidence>
<name>A0ABT3T134_9GAMM</name>
<keyword evidence="2" id="KW-1185">Reference proteome</keyword>
<sequence length="222" mass="26417">MIFNDKFIFVHIGKTGGMSCSRYLLENLDRPVYNCHKAARDQLRAPKLRHAIPMEGIGRHCTLIEAMDFIHRFNGKRLIDFERVVLVIRHPYSLEYSYFRHMQKPKILDKNRSHPFFAKLATLDFKTFIAKSNYHRRDHPQEKFFLVNNQIPDIVQLVRFEDLSTMFPRAVAPFTLQGQELPFPTANRTEYTSSIEEHLTEEVKELIYQKHKYMFDSGFYLR</sequence>
<organism evidence="1 2">
    <name type="scientific">Candidatus Marimicrobium litorale</name>
    <dbReference type="NCBI Taxonomy" id="2518991"/>
    <lineage>
        <taxon>Bacteria</taxon>
        <taxon>Pseudomonadati</taxon>
        <taxon>Pseudomonadota</taxon>
        <taxon>Gammaproteobacteria</taxon>
        <taxon>Cellvibrionales</taxon>
        <taxon>Halieaceae</taxon>
        <taxon>Marimicrobium</taxon>
    </lineage>
</organism>
<comment type="caution">
    <text evidence="1">The sequence shown here is derived from an EMBL/GenBank/DDBJ whole genome shotgun (WGS) entry which is preliminary data.</text>
</comment>
<dbReference type="Gene3D" id="3.40.50.300">
    <property type="entry name" value="P-loop containing nucleotide triphosphate hydrolases"/>
    <property type="match status" value="1"/>
</dbReference>
<evidence type="ECO:0000313" key="2">
    <source>
        <dbReference type="Proteomes" id="UP001143304"/>
    </source>
</evidence>
<protein>
    <recommendedName>
        <fullName evidence="3">Sulfotransferase family protein</fullName>
    </recommendedName>
</protein>
<reference evidence="1" key="1">
    <citation type="submission" date="2019-02" db="EMBL/GenBank/DDBJ databases">
        <authorList>
            <person name="Li S.-H."/>
        </authorList>
    </citation>
    <scope>NUCLEOTIDE SEQUENCE</scope>
    <source>
        <strain evidence="1">IMCC11814</strain>
    </source>
</reference>
<proteinExistence type="predicted"/>
<accession>A0ABT3T134</accession>
<dbReference type="EMBL" id="SHNO01000001">
    <property type="protein sequence ID" value="MCX2975966.1"/>
    <property type="molecule type" value="Genomic_DNA"/>
</dbReference>
<dbReference type="Proteomes" id="UP001143304">
    <property type="component" value="Unassembled WGS sequence"/>
</dbReference>
<dbReference type="InterPro" id="IPR027417">
    <property type="entry name" value="P-loop_NTPase"/>
</dbReference>
<gene>
    <name evidence="1" type="ORF">EYC82_01175</name>
</gene>
<evidence type="ECO:0008006" key="3">
    <source>
        <dbReference type="Google" id="ProtNLM"/>
    </source>
</evidence>